<accession>Q0A9D5</accession>
<evidence type="ECO:0000313" key="4">
    <source>
        <dbReference type="Proteomes" id="UP000001962"/>
    </source>
</evidence>
<feature type="transmembrane region" description="Helical" evidence="1">
    <location>
        <begin position="6"/>
        <end position="28"/>
    </location>
</feature>
<sequence length="310" mass="34165">METRVSYALVGLFVILLTLAIIGAGLYLGGDIRTQPHTDYAVYMDESVAGLNVSAPVRYRGVDVGRVQAITLNPRHPDEVRIVISVEERVPIGRETVATLRSQGLTGISFIELSGSTTDPVTPQPRAGDDLPALRTVPSFGSRLEQTVDEALGVMRVVADEVRDLLREENRERVARLLQNANVLVANLAEGSEDLDQTMVRFNQLLDQGNEAAARLPESMDRLDDTLARWARLADDLGRTGDTLDALASRGETTLIDVNQTLIPELGTLMYEMRRLSQDLERTLEDFSDEPQMLIYGRQPIAPGPGEETR</sequence>
<gene>
    <name evidence="3" type="ordered locus">Mlg_1203</name>
</gene>
<keyword evidence="1" id="KW-1133">Transmembrane helix</keyword>
<dbReference type="PANTHER" id="PTHR36698:SF2">
    <property type="entry name" value="MCE_MLAD DOMAIN-CONTAINING PROTEIN"/>
    <property type="match status" value="1"/>
</dbReference>
<keyword evidence="1" id="KW-0812">Transmembrane</keyword>
<feature type="domain" description="Mce/MlaD" evidence="2">
    <location>
        <begin position="39"/>
        <end position="114"/>
    </location>
</feature>
<dbReference type="KEGG" id="aeh:Mlg_1203"/>
<dbReference type="EMBL" id="CP000453">
    <property type="protein sequence ID" value="ABI56552.1"/>
    <property type="molecule type" value="Genomic_DNA"/>
</dbReference>
<protein>
    <submittedName>
        <fullName evidence="3">Mammalian cell entry related domain protein</fullName>
    </submittedName>
</protein>
<name>Q0A9D5_ALKEH</name>
<dbReference type="OrthoDB" id="9806984at2"/>
<reference evidence="4" key="1">
    <citation type="submission" date="2006-08" db="EMBL/GenBank/DDBJ databases">
        <title>Complete sequence of Alkalilimnicola ehrilichei MLHE-1.</title>
        <authorList>
            <person name="Copeland A."/>
            <person name="Lucas S."/>
            <person name="Lapidus A."/>
            <person name="Barry K."/>
            <person name="Detter J.C."/>
            <person name="Glavina del Rio T."/>
            <person name="Hammon N."/>
            <person name="Israni S."/>
            <person name="Dalin E."/>
            <person name="Tice H."/>
            <person name="Pitluck S."/>
            <person name="Sims D."/>
            <person name="Brettin T."/>
            <person name="Bruce D."/>
            <person name="Han C."/>
            <person name="Tapia R."/>
            <person name="Gilna P."/>
            <person name="Schmutz J."/>
            <person name="Larimer F."/>
            <person name="Land M."/>
            <person name="Hauser L."/>
            <person name="Kyrpides N."/>
            <person name="Mikhailova N."/>
            <person name="Oremland R.S."/>
            <person name="Hoeft S.E."/>
            <person name="Switzer-Blum J."/>
            <person name="Kulp T."/>
            <person name="King G."/>
            <person name="Tabita R."/>
            <person name="Witte B."/>
            <person name="Santini J.M."/>
            <person name="Basu P."/>
            <person name="Hollibaugh J.T."/>
            <person name="Xie G."/>
            <person name="Stolz J.F."/>
            <person name="Richardson P."/>
        </authorList>
    </citation>
    <scope>NUCLEOTIDE SEQUENCE [LARGE SCALE GENOMIC DNA]</scope>
    <source>
        <strain evidence="4">ATCC BAA-1101 / DSM 17681 / MLHE-1</strain>
    </source>
</reference>
<keyword evidence="1" id="KW-0472">Membrane</keyword>
<dbReference type="Pfam" id="PF02470">
    <property type="entry name" value="MlaD"/>
    <property type="match status" value="1"/>
</dbReference>
<proteinExistence type="predicted"/>
<keyword evidence="4" id="KW-1185">Reference proteome</keyword>
<dbReference type="RefSeq" id="WP_011628947.1">
    <property type="nucleotide sequence ID" value="NC_008340.1"/>
</dbReference>
<dbReference type="PANTHER" id="PTHR36698">
    <property type="entry name" value="BLL5892 PROTEIN"/>
    <property type="match status" value="1"/>
</dbReference>
<dbReference type="AlphaFoldDB" id="Q0A9D5"/>
<dbReference type="eggNOG" id="COG1463">
    <property type="taxonomic scope" value="Bacteria"/>
</dbReference>
<dbReference type="InterPro" id="IPR003399">
    <property type="entry name" value="Mce/MlaD"/>
</dbReference>
<dbReference type="HOGENOM" id="CLU_013850_1_1_6"/>
<dbReference type="Proteomes" id="UP000001962">
    <property type="component" value="Chromosome"/>
</dbReference>
<evidence type="ECO:0000313" key="3">
    <source>
        <dbReference type="EMBL" id="ABI56552.1"/>
    </source>
</evidence>
<organism evidence="3 4">
    <name type="scientific">Alkalilimnicola ehrlichii (strain ATCC BAA-1101 / DSM 17681 / MLHE-1)</name>
    <dbReference type="NCBI Taxonomy" id="187272"/>
    <lineage>
        <taxon>Bacteria</taxon>
        <taxon>Pseudomonadati</taxon>
        <taxon>Pseudomonadota</taxon>
        <taxon>Gammaproteobacteria</taxon>
        <taxon>Chromatiales</taxon>
        <taxon>Ectothiorhodospiraceae</taxon>
        <taxon>Alkalilimnicola</taxon>
    </lineage>
</organism>
<evidence type="ECO:0000256" key="1">
    <source>
        <dbReference type="SAM" id="Phobius"/>
    </source>
</evidence>
<evidence type="ECO:0000259" key="2">
    <source>
        <dbReference type="Pfam" id="PF02470"/>
    </source>
</evidence>